<comment type="caution">
    <text evidence="1">The sequence shown here is derived from an EMBL/GenBank/DDBJ whole genome shotgun (WGS) entry which is preliminary data.</text>
</comment>
<gene>
    <name evidence="1" type="ORF">KIH27_20310</name>
</gene>
<name>A0ABS5RNP8_9MYCO</name>
<protein>
    <recommendedName>
        <fullName evidence="3">RES domain-containing protein</fullName>
    </recommendedName>
</protein>
<evidence type="ECO:0000313" key="2">
    <source>
        <dbReference type="Proteomes" id="UP001519535"/>
    </source>
</evidence>
<keyword evidence="2" id="KW-1185">Reference proteome</keyword>
<evidence type="ECO:0008006" key="3">
    <source>
        <dbReference type="Google" id="ProtNLM"/>
    </source>
</evidence>
<dbReference type="Proteomes" id="UP001519535">
    <property type="component" value="Unassembled WGS sequence"/>
</dbReference>
<proteinExistence type="predicted"/>
<dbReference type="EMBL" id="JAHCLR010000066">
    <property type="protein sequence ID" value="MBS9535930.1"/>
    <property type="molecule type" value="Genomic_DNA"/>
</dbReference>
<evidence type="ECO:0000313" key="1">
    <source>
        <dbReference type="EMBL" id="MBS9535930.1"/>
    </source>
</evidence>
<sequence length="264" mass="28595">MEFTDLDPKAVRHQVGKIPSGAIAVDAGRFANPFDVAGLDPTARMGAVVQYAVRLAGRRDDLIAVHREAGGRDVSCTCPLGDLGCHRGVLLDTANPPRRPRSDGGSAMAITVRRPWASMLLVPHELGGKSVENSTFSTDYRGPLMIYAGSEVDTHGLTLAQRHGLDAAWHEGRRGWLGAVVLTGVHRARRHCCTPWGQAQRPGGPPIYHWVLAHPHRLAAPTWATGPTREERRGFPGLRSMSWSVLMRTADDPAQTGCLTVATR</sequence>
<accession>A0ABS5RNP8</accession>
<dbReference type="Gene3D" id="2.30.130.30">
    <property type="entry name" value="Hypothetical protein"/>
    <property type="match status" value="1"/>
</dbReference>
<reference evidence="1 2" key="1">
    <citation type="submission" date="2021-05" db="EMBL/GenBank/DDBJ databases">
        <title>Mycobacterium acidophilum sp. nov., an extremely acid-tolerant member of the genus Mycobacterium.</title>
        <authorList>
            <person name="Xia J."/>
        </authorList>
    </citation>
    <scope>NUCLEOTIDE SEQUENCE [LARGE SCALE GENOMIC DNA]</scope>
    <source>
        <strain evidence="1 2">M1</strain>
    </source>
</reference>
<organism evidence="1 2">
    <name type="scientific">Mycolicibacter acidiphilus</name>
    <dbReference type="NCBI Taxonomy" id="2835306"/>
    <lineage>
        <taxon>Bacteria</taxon>
        <taxon>Bacillati</taxon>
        <taxon>Actinomycetota</taxon>
        <taxon>Actinomycetes</taxon>
        <taxon>Mycobacteriales</taxon>
        <taxon>Mycobacteriaceae</taxon>
        <taxon>Mycolicibacter</taxon>
    </lineage>
</organism>
<dbReference type="RefSeq" id="WP_214094779.1">
    <property type="nucleotide sequence ID" value="NZ_JAHCLR010000066.1"/>
</dbReference>